<keyword evidence="2 8" id="KW-0813">Transport</keyword>
<evidence type="ECO:0000256" key="2">
    <source>
        <dbReference type="ARBA" id="ARBA00022448"/>
    </source>
</evidence>
<dbReference type="GO" id="GO:0003723">
    <property type="term" value="F:RNA binding"/>
    <property type="evidence" value="ECO:0007669"/>
    <property type="project" value="UniProtKB-KW"/>
</dbReference>
<organism evidence="10 11">
    <name type="scientific">Human immunodeficiency virus 2</name>
    <dbReference type="NCBI Taxonomy" id="11709"/>
    <lineage>
        <taxon>Viruses</taxon>
        <taxon>Riboviria</taxon>
        <taxon>Pararnavirae</taxon>
        <taxon>Artverviricota</taxon>
        <taxon>Revtraviricetes</taxon>
        <taxon>Ortervirales</taxon>
        <taxon>Retroviridae</taxon>
        <taxon>Orthoretrovirinae</taxon>
        <taxon>Lentivirus</taxon>
        <taxon>Lentivirus humimdef2</taxon>
    </lineage>
</organism>
<dbReference type="Gene3D" id="6.10.140.630">
    <property type="match status" value="1"/>
</dbReference>
<evidence type="ECO:0000256" key="7">
    <source>
        <dbReference type="ARBA" id="ARBA00031496"/>
    </source>
</evidence>
<accession>C7G2W9</accession>
<dbReference type="GO" id="GO:0030430">
    <property type="term" value="C:host cell cytoplasm"/>
    <property type="evidence" value="ECO:0007669"/>
    <property type="project" value="UniProtKB-SubCell"/>
</dbReference>
<reference evidence="10 11" key="1">
    <citation type="submission" date="2009-02" db="EMBL/GenBank/DDBJ databases">
        <title>A comprehensive panel of infectious molecular clones derived from HIV isolates of BBI subtype infectivity panel.</title>
        <authorList>
            <person name="Takekawa N."/>
            <person name="Takeda S."/>
            <person name="Uchiyama C."/>
            <person name="Tatsumi M."/>
        </authorList>
    </citation>
    <scope>NUCLEOTIDE SEQUENCE [LARGE SCALE GENOMIC DNA]</scope>
</reference>
<evidence type="ECO:0000256" key="1">
    <source>
        <dbReference type="ARBA" id="ARBA00020269"/>
    </source>
</evidence>
<feature type="region of interest" description="Disordered" evidence="9">
    <location>
        <begin position="100"/>
        <end position="150"/>
    </location>
</feature>
<sequence>MTTREKDLQKGLRLLHLLHQTNPYPQAPGTASQRRNRRRRWKRRGLQILALADRIRSFSDSPTEEPLDLAVQRLQELTIEDLPNPPTSTPTTQAFACIPPVWDQLAPRSNPSSNEGCGRDSCERGKSPMGSSQKNGGGNHRGPQENQTRT</sequence>
<dbReference type="GO" id="GO:0003700">
    <property type="term" value="F:DNA-binding transcription factor activity"/>
    <property type="evidence" value="ECO:0007669"/>
    <property type="project" value="InterPro"/>
</dbReference>
<evidence type="ECO:0000256" key="6">
    <source>
        <dbReference type="ARBA" id="ARBA00023200"/>
    </source>
</evidence>
<keyword evidence="3 8" id="KW-1048">Host nucleus</keyword>
<dbReference type="Proteomes" id="UP000259153">
    <property type="component" value="Segment"/>
</dbReference>
<dbReference type="Pfam" id="PF00424">
    <property type="entry name" value="REV"/>
    <property type="match status" value="1"/>
</dbReference>
<evidence type="ECO:0000313" key="10">
    <source>
        <dbReference type="EMBL" id="BAH97700.1"/>
    </source>
</evidence>
<evidence type="ECO:0000256" key="9">
    <source>
        <dbReference type="SAM" id="MobiDB-lite"/>
    </source>
</evidence>
<dbReference type="InterPro" id="IPR000625">
    <property type="entry name" value="REV_protein"/>
</dbReference>
<dbReference type="EMBL" id="AB485671">
    <property type="protein sequence ID" value="BAH97709.1"/>
    <property type="molecule type" value="Genomic_DNA"/>
</dbReference>
<dbReference type="GO" id="GO:0051028">
    <property type="term" value="P:mRNA transport"/>
    <property type="evidence" value="ECO:0007669"/>
    <property type="project" value="UniProtKB-KW"/>
</dbReference>
<keyword evidence="4 8" id="KW-0509">mRNA transport</keyword>
<evidence type="ECO:0000256" key="5">
    <source>
        <dbReference type="ARBA" id="ARBA00022884"/>
    </source>
</evidence>
<evidence type="ECO:0000313" key="11">
    <source>
        <dbReference type="Proteomes" id="UP000259153"/>
    </source>
</evidence>
<dbReference type="GO" id="GO:0044196">
    <property type="term" value="C:host cell nucleolus"/>
    <property type="evidence" value="ECO:0007669"/>
    <property type="project" value="UniProtKB-SubCell"/>
</dbReference>
<feature type="compositionally biased region" description="Basic and acidic residues" evidence="9">
    <location>
        <begin position="117"/>
        <end position="126"/>
    </location>
</feature>
<comment type="subunit">
    <text evidence="8">Homomultimer; when bound to the RRE. Multimeric assembly is essential for activity.</text>
</comment>
<evidence type="ECO:0000256" key="3">
    <source>
        <dbReference type="ARBA" id="ARBA00022562"/>
    </source>
</evidence>
<evidence type="ECO:0000256" key="4">
    <source>
        <dbReference type="ARBA" id="ARBA00022816"/>
    </source>
</evidence>
<comment type="subcellular location">
    <subcellularLocation>
        <location evidence="8">Host cytoplasm</location>
    </subcellularLocation>
    <subcellularLocation>
        <location evidence="8">Host nucleus</location>
        <location evidence="8">Host nucleolus</location>
    </subcellularLocation>
</comment>
<comment type="function">
    <text evidence="8">Escorts unspliced or incompletely spliced viral pre-mRNAs (late transcripts) out of the nucleus of infected cells. These pre-mRNAs carry a recognition sequence called Rev responsive element (RRE) located in the env gene, that is not present in fully spliced viral mRNAs (early transcripts). This function is essential since most viral proteins are translated from unspliced or partially spliced pre-mRNAs which cannot exit the nucleus by the pathway used by fully processed cellular mRNAs.</text>
</comment>
<gene>
    <name evidence="8 10" type="primary">rev</name>
</gene>
<name>C7G2W9_9HIV2</name>
<feature type="compositionally biased region" description="Polar residues" evidence="9">
    <location>
        <begin position="20"/>
        <end position="33"/>
    </location>
</feature>
<keyword evidence="6 8" id="KW-1035">Host cytoplasm</keyword>
<organismHost>
    <name type="scientific">Homo sapiens</name>
    <name type="common">Human</name>
    <dbReference type="NCBI Taxonomy" id="9606"/>
</organismHost>
<protein>
    <recommendedName>
        <fullName evidence="1 8">Protein Rev</fullName>
    </recommendedName>
    <alternativeName>
        <fullName evidence="7 8">Regulator of expression of viral proteins</fullName>
    </alternativeName>
</protein>
<keyword evidence="5 8" id="KW-0694">RNA-binding</keyword>
<evidence type="ECO:0000256" key="8">
    <source>
        <dbReference type="RuleBase" id="RU364044"/>
    </source>
</evidence>
<feature type="region of interest" description="Disordered" evidence="9">
    <location>
        <begin position="20"/>
        <end position="41"/>
    </location>
</feature>
<proteinExistence type="predicted"/>
<dbReference type="EMBL" id="AB485670">
    <property type="protein sequence ID" value="BAH97700.1"/>
    <property type="molecule type" value="Genomic_DNA"/>
</dbReference>